<accession>A0A0F8YKP3</accession>
<dbReference type="EMBL" id="LAZR01052888">
    <property type="protein sequence ID" value="KKK81958.1"/>
    <property type="molecule type" value="Genomic_DNA"/>
</dbReference>
<feature type="non-terminal residue" evidence="1">
    <location>
        <position position="407"/>
    </location>
</feature>
<evidence type="ECO:0000313" key="1">
    <source>
        <dbReference type="EMBL" id="KKK81958.1"/>
    </source>
</evidence>
<name>A0A0F8YKP3_9ZZZZ</name>
<feature type="non-terminal residue" evidence="1">
    <location>
        <position position="1"/>
    </location>
</feature>
<dbReference type="AlphaFoldDB" id="A0A0F8YKP3"/>
<gene>
    <name evidence="1" type="ORF">LCGC14_2808190</name>
</gene>
<evidence type="ECO:0008006" key="2">
    <source>
        <dbReference type="Google" id="ProtNLM"/>
    </source>
</evidence>
<comment type="caution">
    <text evidence="1">The sequence shown here is derived from an EMBL/GenBank/DDBJ whole genome shotgun (WGS) entry which is preliminary data.</text>
</comment>
<protein>
    <recommendedName>
        <fullName evidence="2">DUF4139 domain-containing protein</fullName>
    </recommendedName>
</protein>
<organism evidence="1">
    <name type="scientific">marine sediment metagenome</name>
    <dbReference type="NCBI Taxonomy" id="412755"/>
    <lineage>
        <taxon>unclassified sequences</taxon>
        <taxon>metagenomes</taxon>
        <taxon>ecological metagenomes</taxon>
    </lineage>
</organism>
<proteinExistence type="predicted"/>
<sequence>GLKVQLSYRKGIQKRSAAGELRSVGPEFVILQTDSNNFAVPLAEVTRLQVLELPIRVHVSGDGGKVPAKSTLGMAYLRKGITWIPEYTLKILDDDTAELTLRGTLVNEAEDLIHCDVNFVVGVPHFMHTNYMAPISIGQVIRTIGAAVAPKQVMRQIMNRAAIVSNLKRQDQFNVVAQPVPRGGGNLKAAMGSLPQMGGPGGSDYTVYTKKDLTVRRGEKAIVTLFTKTIKYSHVYRWSPPKSMKHNLVLHNTTDTAWTTGPCLVVSADRPLSEDLLKYVPKGGAGEIPVTTAINVAHDRSESERERKLKAHSPSRDFWLDLVKLDGKLKIKNFEKRPVRVVVEMTMSAWGSASARAGVNLRAASTSPTLIAWTHKRRGCFRRRGTMPRRSAKPARHFFLLKIAGTY</sequence>
<reference evidence="1" key="1">
    <citation type="journal article" date="2015" name="Nature">
        <title>Complex archaea that bridge the gap between prokaryotes and eukaryotes.</title>
        <authorList>
            <person name="Spang A."/>
            <person name="Saw J.H."/>
            <person name="Jorgensen S.L."/>
            <person name="Zaremba-Niedzwiedzka K."/>
            <person name="Martijn J."/>
            <person name="Lind A.E."/>
            <person name="van Eijk R."/>
            <person name="Schleper C."/>
            <person name="Guy L."/>
            <person name="Ettema T.J."/>
        </authorList>
    </citation>
    <scope>NUCLEOTIDE SEQUENCE</scope>
</reference>